<reference evidence="11" key="1">
    <citation type="journal article" date="2019" name="Int. J. Syst. Evol. Microbiol.">
        <title>The Global Catalogue of Microorganisms (GCM) 10K type strain sequencing project: providing services to taxonomists for standard genome sequencing and annotation.</title>
        <authorList>
            <consortium name="The Broad Institute Genomics Platform"/>
            <consortium name="The Broad Institute Genome Sequencing Center for Infectious Disease"/>
            <person name="Wu L."/>
            <person name="Ma J."/>
        </authorList>
    </citation>
    <scope>NUCLEOTIDE SEQUENCE [LARGE SCALE GENOMIC DNA]</scope>
    <source>
        <strain evidence="11">KCTC 42903</strain>
    </source>
</reference>
<feature type="domain" description="HPt" evidence="9">
    <location>
        <begin position="367"/>
        <end position="456"/>
    </location>
</feature>
<dbReference type="EC" id="2.7.13.3" evidence="2"/>
<dbReference type="CDD" id="cd00082">
    <property type="entry name" value="HisKA"/>
    <property type="match status" value="1"/>
</dbReference>
<keyword evidence="10" id="KW-0067">ATP-binding</keyword>
<evidence type="ECO:0000256" key="4">
    <source>
        <dbReference type="ARBA" id="ARBA00022679"/>
    </source>
</evidence>
<dbReference type="Gene3D" id="1.10.287.130">
    <property type="match status" value="1"/>
</dbReference>
<dbReference type="InterPro" id="IPR036097">
    <property type="entry name" value="HisK_dim/P_sf"/>
</dbReference>
<dbReference type="SMART" id="SM00388">
    <property type="entry name" value="HisKA"/>
    <property type="match status" value="1"/>
</dbReference>
<dbReference type="InterPro" id="IPR036641">
    <property type="entry name" value="HPT_dom_sf"/>
</dbReference>
<dbReference type="InterPro" id="IPR003594">
    <property type="entry name" value="HATPase_dom"/>
</dbReference>
<feature type="coiled-coil region" evidence="7">
    <location>
        <begin position="108"/>
        <end position="135"/>
    </location>
</feature>
<name>A0ABW5JXY8_9FLAO</name>
<comment type="caution">
    <text evidence="10">The sequence shown here is derived from an EMBL/GenBank/DDBJ whole genome shotgun (WGS) entry which is preliminary data.</text>
</comment>
<keyword evidence="4" id="KW-0808">Transferase</keyword>
<evidence type="ECO:0000256" key="3">
    <source>
        <dbReference type="ARBA" id="ARBA00022553"/>
    </source>
</evidence>
<dbReference type="InterPro" id="IPR050351">
    <property type="entry name" value="BphY/WalK/GraS-like"/>
</dbReference>
<evidence type="ECO:0000256" key="2">
    <source>
        <dbReference type="ARBA" id="ARBA00012438"/>
    </source>
</evidence>
<dbReference type="PANTHER" id="PTHR42878">
    <property type="entry name" value="TWO-COMPONENT HISTIDINE KINASE"/>
    <property type="match status" value="1"/>
</dbReference>
<keyword evidence="5" id="KW-0418">Kinase</keyword>
<dbReference type="InterPro" id="IPR036890">
    <property type="entry name" value="HATPase_C_sf"/>
</dbReference>
<evidence type="ECO:0000259" key="8">
    <source>
        <dbReference type="PROSITE" id="PS50109"/>
    </source>
</evidence>
<gene>
    <name evidence="10" type="ORF">ACFSQS_15955</name>
</gene>
<dbReference type="EMBL" id="JBHULK010000013">
    <property type="protein sequence ID" value="MFD2536605.1"/>
    <property type="molecule type" value="Genomic_DNA"/>
</dbReference>
<keyword evidence="3 6" id="KW-0597">Phosphoprotein</keyword>
<dbReference type="GO" id="GO:0005524">
    <property type="term" value="F:ATP binding"/>
    <property type="evidence" value="ECO:0007669"/>
    <property type="project" value="UniProtKB-KW"/>
</dbReference>
<sequence>MNSLLKKQIQEHLSNDFATNKNLEQFLKAVGESYNNFDEQLAKQKEAMGLFSEELFRVTTHLRKEARKQEEVLKKLKGVFETLKIRQIPENKTTANTNLDGLQLVDVIDNQAKEIVQLNKQKETLLNQLAYQNEELSDYGHIVSHDLRSSLRSIQYLTTCLKEDYGDVFDDNAKNNLKLIRNNVKKMDLLISGILEYSTITKNKLEFYNVNLNILIKDILNSIAVPDHIKINVQANLPTVKADTYRLQQLFKHLIKNAIRYNDKDQGIIEIGFKNKDDYWQFFITDNGKGIKEVYFEKIFKTFQKLNTNLEAVGMGLPIVKKIVAIFGGEIWLKSAVGKGTTFYFTLKKNHMEKPNLNYIQSMSRGDKAFEEKILNIIKKEFPEEEQMYLTNLKNKDYNLTAQSVHKLKHKISILGLEKSYEIAVEYENSLAQGDISLQKPFKSILNNITAYLQNV</sequence>
<keyword evidence="7" id="KW-0175">Coiled coil</keyword>
<dbReference type="SUPFAM" id="SSF47384">
    <property type="entry name" value="Homodimeric domain of signal transducing histidine kinase"/>
    <property type="match status" value="1"/>
</dbReference>
<dbReference type="SMART" id="SM00387">
    <property type="entry name" value="HATPase_c"/>
    <property type="match status" value="1"/>
</dbReference>
<dbReference type="RefSeq" id="WP_388021199.1">
    <property type="nucleotide sequence ID" value="NZ_JBHUDT010000012.1"/>
</dbReference>
<evidence type="ECO:0000256" key="1">
    <source>
        <dbReference type="ARBA" id="ARBA00000085"/>
    </source>
</evidence>
<comment type="catalytic activity">
    <reaction evidence="1">
        <text>ATP + protein L-histidine = ADP + protein N-phospho-L-histidine.</text>
        <dbReference type="EC" id="2.7.13.3"/>
    </reaction>
</comment>
<dbReference type="PROSITE" id="PS50894">
    <property type="entry name" value="HPT"/>
    <property type="match status" value="1"/>
</dbReference>
<evidence type="ECO:0000256" key="6">
    <source>
        <dbReference type="PROSITE-ProRule" id="PRU00110"/>
    </source>
</evidence>
<feature type="domain" description="Histidine kinase" evidence="8">
    <location>
        <begin position="142"/>
        <end position="351"/>
    </location>
</feature>
<evidence type="ECO:0000259" key="9">
    <source>
        <dbReference type="PROSITE" id="PS50894"/>
    </source>
</evidence>
<dbReference type="PANTHER" id="PTHR42878:SF15">
    <property type="entry name" value="BACTERIOPHYTOCHROME"/>
    <property type="match status" value="1"/>
</dbReference>
<accession>A0ABW5JXY8</accession>
<dbReference type="Proteomes" id="UP001597441">
    <property type="component" value="Unassembled WGS sequence"/>
</dbReference>
<dbReference type="InterPro" id="IPR004358">
    <property type="entry name" value="Sig_transdc_His_kin-like_C"/>
</dbReference>
<dbReference type="SUPFAM" id="SSF47226">
    <property type="entry name" value="Histidine-containing phosphotransfer domain, HPT domain"/>
    <property type="match status" value="1"/>
</dbReference>
<protein>
    <recommendedName>
        <fullName evidence="2">histidine kinase</fullName>
        <ecNumber evidence="2">2.7.13.3</ecNumber>
    </recommendedName>
</protein>
<proteinExistence type="predicted"/>
<dbReference type="InterPro" id="IPR003661">
    <property type="entry name" value="HisK_dim/P_dom"/>
</dbReference>
<evidence type="ECO:0000256" key="5">
    <source>
        <dbReference type="ARBA" id="ARBA00022777"/>
    </source>
</evidence>
<evidence type="ECO:0000313" key="10">
    <source>
        <dbReference type="EMBL" id="MFD2536605.1"/>
    </source>
</evidence>
<dbReference type="SUPFAM" id="SSF55874">
    <property type="entry name" value="ATPase domain of HSP90 chaperone/DNA topoisomerase II/histidine kinase"/>
    <property type="match status" value="1"/>
</dbReference>
<dbReference type="InterPro" id="IPR008207">
    <property type="entry name" value="Sig_transdc_His_kin_Hpt_dom"/>
</dbReference>
<dbReference type="PRINTS" id="PR00344">
    <property type="entry name" value="BCTRLSENSOR"/>
</dbReference>
<dbReference type="Gene3D" id="1.20.120.160">
    <property type="entry name" value="HPT domain"/>
    <property type="match status" value="1"/>
</dbReference>
<keyword evidence="11" id="KW-1185">Reference proteome</keyword>
<dbReference type="Gene3D" id="3.30.565.10">
    <property type="entry name" value="Histidine kinase-like ATPase, C-terminal domain"/>
    <property type="match status" value="1"/>
</dbReference>
<evidence type="ECO:0000256" key="7">
    <source>
        <dbReference type="SAM" id="Coils"/>
    </source>
</evidence>
<keyword evidence="10" id="KW-0547">Nucleotide-binding</keyword>
<dbReference type="Pfam" id="PF02518">
    <property type="entry name" value="HATPase_c"/>
    <property type="match status" value="1"/>
</dbReference>
<feature type="modified residue" description="Phosphohistidine" evidence="6">
    <location>
        <position position="406"/>
    </location>
</feature>
<evidence type="ECO:0000313" key="11">
    <source>
        <dbReference type="Proteomes" id="UP001597441"/>
    </source>
</evidence>
<dbReference type="PROSITE" id="PS50109">
    <property type="entry name" value="HIS_KIN"/>
    <property type="match status" value="1"/>
</dbReference>
<dbReference type="InterPro" id="IPR005467">
    <property type="entry name" value="His_kinase_dom"/>
</dbReference>
<organism evidence="10 11">
    <name type="scientific">Gelatiniphilus marinus</name>
    <dbReference type="NCBI Taxonomy" id="1759464"/>
    <lineage>
        <taxon>Bacteria</taxon>
        <taxon>Pseudomonadati</taxon>
        <taxon>Bacteroidota</taxon>
        <taxon>Flavobacteriia</taxon>
        <taxon>Flavobacteriales</taxon>
        <taxon>Flavobacteriaceae</taxon>
        <taxon>Gelatiniphilus</taxon>
    </lineage>
</organism>